<name>A0A8X6I111_TRICU</name>
<reference evidence="1" key="1">
    <citation type="submission" date="2020-07" db="EMBL/GenBank/DDBJ databases">
        <title>Multicomponent nature underlies the extraordinary mechanical properties of spider dragline silk.</title>
        <authorList>
            <person name="Kono N."/>
            <person name="Nakamura H."/>
            <person name="Mori M."/>
            <person name="Yoshida Y."/>
            <person name="Ohtoshi R."/>
            <person name="Malay A.D."/>
            <person name="Moran D.A.P."/>
            <person name="Tomita M."/>
            <person name="Numata K."/>
            <person name="Arakawa K."/>
        </authorList>
    </citation>
    <scope>NUCLEOTIDE SEQUENCE</scope>
</reference>
<accession>A0A8X6I111</accession>
<keyword evidence="1" id="KW-0347">Helicase</keyword>
<dbReference type="EMBL" id="BMAO01029494">
    <property type="protein sequence ID" value="GFR32240.1"/>
    <property type="molecule type" value="Genomic_DNA"/>
</dbReference>
<sequence length="189" mass="21733">MVTLQERTPIDACPGLFKSKTLGRVFTVKPRQTEYFNLRLLLVNVTGPLSFQDIHKANGQQYPMYKDACLALGLLEDDNQWDCMLTEAALNCTAIQIRLLYAIVLTRCFPVRAETLWDNRKDSITDYMLHRHCTRLDDLTITFSNAMHNEALIAIEDICIFIANLPFSRFGMHSPNRKVSTLMNTEMNR</sequence>
<evidence type="ECO:0000313" key="1">
    <source>
        <dbReference type="EMBL" id="GFR32240.1"/>
    </source>
</evidence>
<keyword evidence="2" id="KW-1185">Reference proteome</keyword>
<gene>
    <name evidence="1" type="primary">AVEN_27730_1</name>
    <name evidence="1" type="ORF">TNCT_363981</name>
</gene>
<dbReference type="PANTHER" id="PTHR10492">
    <property type="match status" value="1"/>
</dbReference>
<dbReference type="AlphaFoldDB" id="A0A8X6I111"/>
<keyword evidence="1" id="KW-0378">Hydrolase</keyword>
<evidence type="ECO:0000313" key="2">
    <source>
        <dbReference type="Proteomes" id="UP000887116"/>
    </source>
</evidence>
<keyword evidence="1" id="KW-0547">Nucleotide-binding</keyword>
<organism evidence="1 2">
    <name type="scientific">Trichonephila clavata</name>
    <name type="common">Joro spider</name>
    <name type="synonym">Nephila clavata</name>
    <dbReference type="NCBI Taxonomy" id="2740835"/>
    <lineage>
        <taxon>Eukaryota</taxon>
        <taxon>Metazoa</taxon>
        <taxon>Ecdysozoa</taxon>
        <taxon>Arthropoda</taxon>
        <taxon>Chelicerata</taxon>
        <taxon>Arachnida</taxon>
        <taxon>Araneae</taxon>
        <taxon>Araneomorphae</taxon>
        <taxon>Entelegynae</taxon>
        <taxon>Araneoidea</taxon>
        <taxon>Nephilidae</taxon>
        <taxon>Trichonephila</taxon>
    </lineage>
</organism>
<dbReference type="GO" id="GO:0004386">
    <property type="term" value="F:helicase activity"/>
    <property type="evidence" value="ECO:0007669"/>
    <property type="project" value="UniProtKB-KW"/>
</dbReference>
<comment type="caution">
    <text evidence="1">The sequence shown here is derived from an EMBL/GenBank/DDBJ whole genome shotgun (WGS) entry which is preliminary data.</text>
</comment>
<proteinExistence type="predicted"/>
<protein>
    <submittedName>
        <fullName evidence="1">ATP-dependent DNA helicase</fullName>
    </submittedName>
</protein>
<keyword evidence="1" id="KW-0067">ATP-binding</keyword>
<dbReference type="OrthoDB" id="7789720at2759"/>
<dbReference type="Proteomes" id="UP000887116">
    <property type="component" value="Unassembled WGS sequence"/>
</dbReference>
<dbReference type="PANTHER" id="PTHR10492:SF57">
    <property type="entry name" value="ATP-DEPENDENT DNA HELICASE"/>
    <property type="match status" value="1"/>
</dbReference>